<dbReference type="InterPro" id="IPR004449">
    <property type="entry name" value="SixA"/>
</dbReference>
<sequence length="154" mass="16800">MRLLLMRHAEAVPGRDDDPLRPLTEAGCKALSHPGQAVLVALSEVSELLASPWLRAQQTAALMRSRTAAQTVQHTDLLLPSADPEAVLERLESVEVDVLLLVAHQPLVGKLAALLCDGFHAPPWAFSPADMAVIDLDWPAAGLGYLRRWHHFPN</sequence>
<comment type="caution">
    <text evidence="1">The sequence shown here is derived from an EMBL/GenBank/DDBJ whole genome shotgun (WGS) entry which is preliminary data.</text>
</comment>
<dbReference type="RefSeq" id="WP_132289808.1">
    <property type="nucleotide sequence ID" value="NZ_SMFU01000007.1"/>
</dbReference>
<gene>
    <name evidence="1" type="ORF">CLV83_1571</name>
</gene>
<accession>A0A4R1GPU1</accession>
<dbReference type="GO" id="GO:0005737">
    <property type="term" value="C:cytoplasm"/>
    <property type="evidence" value="ECO:0007669"/>
    <property type="project" value="InterPro"/>
</dbReference>
<dbReference type="NCBIfam" id="TIGR00249">
    <property type="entry name" value="sixA"/>
    <property type="match status" value="1"/>
</dbReference>
<reference evidence="1 2" key="1">
    <citation type="submission" date="2019-03" db="EMBL/GenBank/DDBJ databases">
        <title>Genomic Encyclopedia of Archaeal and Bacterial Type Strains, Phase II (KMG-II): from individual species to whole genera.</title>
        <authorList>
            <person name="Goeker M."/>
        </authorList>
    </citation>
    <scope>NUCLEOTIDE SEQUENCE [LARGE SCALE GENOMIC DNA]</scope>
    <source>
        <strain evidence="1 2">DSM 27697</strain>
    </source>
</reference>
<dbReference type="AlphaFoldDB" id="A0A4R1GPU1"/>
<dbReference type="GO" id="GO:0101006">
    <property type="term" value="F:protein histidine phosphatase activity"/>
    <property type="evidence" value="ECO:0007669"/>
    <property type="project" value="InterPro"/>
</dbReference>
<proteinExistence type="predicted"/>
<dbReference type="Gene3D" id="3.40.50.1240">
    <property type="entry name" value="Phosphoglycerate mutase-like"/>
    <property type="match status" value="1"/>
</dbReference>
<organism evidence="1 2">
    <name type="scientific">Marinobacterium mangrovicola</name>
    <dbReference type="NCBI Taxonomy" id="1476959"/>
    <lineage>
        <taxon>Bacteria</taxon>
        <taxon>Pseudomonadati</taxon>
        <taxon>Pseudomonadota</taxon>
        <taxon>Gammaproteobacteria</taxon>
        <taxon>Oceanospirillales</taxon>
        <taxon>Oceanospirillaceae</taxon>
        <taxon>Marinobacterium</taxon>
    </lineage>
</organism>
<dbReference type="InterPro" id="IPR013078">
    <property type="entry name" value="His_Pase_superF_clade-1"/>
</dbReference>
<dbReference type="EMBL" id="SMFU01000007">
    <property type="protein sequence ID" value="TCK09461.1"/>
    <property type="molecule type" value="Genomic_DNA"/>
</dbReference>
<name>A0A4R1GPU1_9GAMM</name>
<dbReference type="SUPFAM" id="SSF53254">
    <property type="entry name" value="Phosphoglycerate mutase-like"/>
    <property type="match status" value="1"/>
</dbReference>
<dbReference type="OrthoDB" id="280692at2"/>
<dbReference type="SMART" id="SM00855">
    <property type="entry name" value="PGAM"/>
    <property type="match status" value="1"/>
</dbReference>
<protein>
    <submittedName>
        <fullName evidence="1">Phosphohistidine phosphatase SixA</fullName>
    </submittedName>
</protein>
<dbReference type="CDD" id="cd07067">
    <property type="entry name" value="HP_PGM_like"/>
    <property type="match status" value="1"/>
</dbReference>
<dbReference type="InterPro" id="IPR029033">
    <property type="entry name" value="His_PPase_superfam"/>
</dbReference>
<evidence type="ECO:0000313" key="2">
    <source>
        <dbReference type="Proteomes" id="UP000294546"/>
    </source>
</evidence>
<dbReference type="Proteomes" id="UP000294546">
    <property type="component" value="Unassembled WGS sequence"/>
</dbReference>
<keyword evidence="2" id="KW-1185">Reference proteome</keyword>
<evidence type="ECO:0000313" key="1">
    <source>
        <dbReference type="EMBL" id="TCK09461.1"/>
    </source>
</evidence>